<reference evidence="7 8" key="1">
    <citation type="submission" date="2018-08" db="EMBL/GenBank/DDBJ databases">
        <title>Thalassotalea euphylliae genome.</title>
        <authorList>
            <person name="Summers S."/>
            <person name="Rice S.A."/>
            <person name="Freckelton M.L."/>
            <person name="Nedved B.T."/>
            <person name="Hadfield M.G."/>
        </authorList>
    </citation>
    <scope>NUCLEOTIDE SEQUENCE [LARGE SCALE GENOMIC DNA]</scope>
    <source>
        <strain evidence="7 8">H1</strain>
    </source>
</reference>
<feature type="transmembrane region" description="Helical" evidence="5">
    <location>
        <begin position="30"/>
        <end position="63"/>
    </location>
</feature>
<organism evidence="7 8">
    <name type="scientific">Thalassotalea euphylliae</name>
    <dbReference type="NCBI Taxonomy" id="1655234"/>
    <lineage>
        <taxon>Bacteria</taxon>
        <taxon>Pseudomonadati</taxon>
        <taxon>Pseudomonadota</taxon>
        <taxon>Gammaproteobacteria</taxon>
        <taxon>Alteromonadales</taxon>
        <taxon>Colwelliaceae</taxon>
        <taxon>Thalassotalea</taxon>
    </lineage>
</organism>
<feature type="transmembrane region" description="Helical" evidence="5">
    <location>
        <begin position="205"/>
        <end position="222"/>
    </location>
</feature>
<dbReference type="EMBL" id="QUOU01000001">
    <property type="protein sequence ID" value="REL28009.1"/>
    <property type="molecule type" value="Genomic_DNA"/>
</dbReference>
<evidence type="ECO:0000313" key="7">
    <source>
        <dbReference type="EMBL" id="REL28009.1"/>
    </source>
</evidence>
<keyword evidence="4 5" id="KW-0472">Membrane</keyword>
<dbReference type="PANTHER" id="PTHR37422">
    <property type="entry name" value="TEICHURONIC ACID BIOSYNTHESIS PROTEIN TUAE"/>
    <property type="match status" value="1"/>
</dbReference>
<comment type="caution">
    <text evidence="7">The sequence shown here is derived from an EMBL/GenBank/DDBJ whole genome shotgun (WGS) entry which is preliminary data.</text>
</comment>
<keyword evidence="3 5" id="KW-1133">Transmembrane helix</keyword>
<dbReference type="PANTHER" id="PTHR37422:SF23">
    <property type="entry name" value="TEICHURONIC ACID BIOSYNTHESIS PROTEIN TUAE"/>
    <property type="match status" value="1"/>
</dbReference>
<evidence type="ECO:0000256" key="3">
    <source>
        <dbReference type="ARBA" id="ARBA00022989"/>
    </source>
</evidence>
<proteinExistence type="predicted"/>
<feature type="transmembrane region" description="Helical" evidence="5">
    <location>
        <begin position="75"/>
        <end position="93"/>
    </location>
</feature>
<comment type="subcellular location">
    <subcellularLocation>
        <location evidence="1">Membrane</location>
        <topology evidence="1">Multi-pass membrane protein</topology>
    </subcellularLocation>
</comment>
<dbReference type="AlphaFoldDB" id="A0A3E0TU60"/>
<feature type="transmembrane region" description="Helical" evidence="5">
    <location>
        <begin position="105"/>
        <end position="123"/>
    </location>
</feature>
<feature type="transmembrane region" description="Helical" evidence="5">
    <location>
        <begin position="395"/>
        <end position="419"/>
    </location>
</feature>
<keyword evidence="2 5" id="KW-0812">Transmembrane</keyword>
<name>A0A3E0TU60_9GAMM</name>
<dbReference type="InterPro" id="IPR007016">
    <property type="entry name" value="O-antigen_ligase-rel_domated"/>
</dbReference>
<dbReference type="Proteomes" id="UP000256478">
    <property type="component" value="Unassembled WGS sequence"/>
</dbReference>
<evidence type="ECO:0000313" key="8">
    <source>
        <dbReference type="Proteomes" id="UP000256478"/>
    </source>
</evidence>
<evidence type="ECO:0000256" key="5">
    <source>
        <dbReference type="SAM" id="Phobius"/>
    </source>
</evidence>
<feature type="transmembrane region" description="Helical" evidence="5">
    <location>
        <begin position="425"/>
        <end position="443"/>
    </location>
</feature>
<dbReference type="OrthoDB" id="871774at2"/>
<dbReference type="InterPro" id="IPR051533">
    <property type="entry name" value="WaaL-like"/>
</dbReference>
<feature type="transmembrane region" description="Helical" evidence="5">
    <location>
        <begin position="273"/>
        <end position="292"/>
    </location>
</feature>
<accession>A0A3E0TU60</accession>
<protein>
    <recommendedName>
        <fullName evidence="6">O-antigen ligase-related domain-containing protein</fullName>
    </recommendedName>
</protein>
<feature type="transmembrane region" description="Helical" evidence="5">
    <location>
        <begin position="6"/>
        <end position="25"/>
    </location>
</feature>
<evidence type="ECO:0000256" key="2">
    <source>
        <dbReference type="ARBA" id="ARBA00022692"/>
    </source>
</evidence>
<dbReference type="Pfam" id="PF04932">
    <property type="entry name" value="Wzy_C"/>
    <property type="match status" value="1"/>
</dbReference>
<gene>
    <name evidence="7" type="ORF">DXX93_16525</name>
</gene>
<feature type="transmembrane region" description="Helical" evidence="5">
    <location>
        <begin position="358"/>
        <end position="383"/>
    </location>
</feature>
<feature type="transmembrane region" description="Helical" evidence="5">
    <location>
        <begin position="234"/>
        <end position="267"/>
    </location>
</feature>
<sequence>MVWSVLNTSLFGLLFVVAGAALYFFPHPVLLVAIGLLPFVIWGVVRFSFYVVLGFVVCSFFRIHEVFPMLSPLKLPQLFALGALMVIFLRLVVIQNLAPYWCRQFTYLMAFFVLVTFALPFSANVGVAMNSWSGTYSKIILMTFVIAWMMRDESHFVNACRIYLLAGTCVAVVALLNKANGIGLVEGTRVTIGRDIGSLLGDPNDLALVLLYPMAFAIGAALEKGLSRSERLLGAVIFIVLVFALLATQSRGGLLGLVAVVGLFAYQRIKSKVLLFGGGAVALVVLFAVAGISERSSGGAAEEGIDESAMGRLYAWQAAWNMALDNPIAGVGISNFYFNYFFYSTHWDGLNHAVHSTWFGVLAETGFVGLLLFICLVVSTFLVSWRLVNDARKMLLAPMIRVVVCAAPAGIAGFVISGTFLTQGFIWPIYLQVALVIALNKFTEQQFAKCSDKPVHPYLQVANRKY</sequence>
<evidence type="ECO:0000256" key="4">
    <source>
        <dbReference type="ARBA" id="ARBA00023136"/>
    </source>
</evidence>
<evidence type="ECO:0000259" key="6">
    <source>
        <dbReference type="Pfam" id="PF04932"/>
    </source>
</evidence>
<feature type="domain" description="O-antigen ligase-related" evidence="6">
    <location>
        <begin position="237"/>
        <end position="374"/>
    </location>
</feature>
<feature type="transmembrane region" description="Helical" evidence="5">
    <location>
        <begin position="162"/>
        <end position="185"/>
    </location>
</feature>
<dbReference type="GO" id="GO:0016020">
    <property type="term" value="C:membrane"/>
    <property type="evidence" value="ECO:0007669"/>
    <property type="project" value="UniProtKB-SubCell"/>
</dbReference>
<evidence type="ECO:0000256" key="1">
    <source>
        <dbReference type="ARBA" id="ARBA00004141"/>
    </source>
</evidence>
<dbReference type="RefSeq" id="WP_116009070.1">
    <property type="nucleotide sequence ID" value="NZ_QUOU01000001.1"/>
</dbReference>